<dbReference type="Pfam" id="PF12078">
    <property type="entry name" value="DUF3557"/>
    <property type="match status" value="1"/>
</dbReference>
<dbReference type="GeneID" id="9800066"/>
<dbReference type="CTD" id="9800066"/>
<keyword evidence="2" id="KW-1185">Reference proteome</keyword>
<gene>
    <name evidence="1" type="ORF">CRE_10372</name>
</gene>
<dbReference type="Proteomes" id="UP000008281">
    <property type="component" value="Unassembled WGS sequence"/>
</dbReference>
<accession>E3MQM2</accession>
<sequence>MTTCSLTYPCLQTVLEHIEPNLRISFSLHAPSIRLAEKATPMKIDNLQLDHTMIKINNTQYKLGVVQIYNGDDKPDQIEKDNSTGGVLYDLNNHGVPDYSFEDVLLPGDILIAQDREGDEQRRAAQFLHLRAALRAATIRLRLEKRAENPPIPQEVQEVQEDDVIQPNAAWVDSQYEIWNRMDTVDCKFIESNQWSVLPHQLQEDGGVYPFQNYLQLTVRLEGSESSKSLEWLTYTKKLPEAMKHLLNQILGNRKKNLHVKNFKPADTGILRVPKGLKLTTPKIQVGRNLAKTLHALQPVTGSTFTAIEMTGNGHTLENFQHPAIQHAETVIMTHECRGITMLALLQGLRNFEVFWRYGTFTLRETVDFVKHLMEGGRKIGSSFTFGISRDEFAEEIVEALYQEVPGAKLATLEALEGYVWFELPFLLKFQMPDVPLRCQHPY</sequence>
<dbReference type="PANTHER" id="PTHR31379:SF1">
    <property type="entry name" value="F-BOX C PROTEIN-RELATED"/>
    <property type="match status" value="1"/>
</dbReference>
<dbReference type="OrthoDB" id="5889481at2759"/>
<dbReference type="HOGENOM" id="CLU_042576_0_1_1"/>
<dbReference type="AlphaFoldDB" id="E3MQM2"/>
<name>E3MQM2_CAERE</name>
<dbReference type="PANTHER" id="PTHR31379">
    <property type="entry name" value="F-BOX C PROTEIN-RELATED-RELATED"/>
    <property type="match status" value="1"/>
</dbReference>
<dbReference type="KEGG" id="crq:GCK72_004013"/>
<organism evidence="2">
    <name type="scientific">Caenorhabditis remanei</name>
    <name type="common">Caenorhabditis vulgaris</name>
    <dbReference type="NCBI Taxonomy" id="31234"/>
    <lineage>
        <taxon>Eukaryota</taxon>
        <taxon>Metazoa</taxon>
        <taxon>Ecdysozoa</taxon>
        <taxon>Nematoda</taxon>
        <taxon>Chromadorea</taxon>
        <taxon>Rhabditida</taxon>
        <taxon>Rhabditina</taxon>
        <taxon>Rhabditomorpha</taxon>
        <taxon>Rhabditoidea</taxon>
        <taxon>Rhabditidae</taxon>
        <taxon>Peloderinae</taxon>
        <taxon>Caenorhabditis</taxon>
    </lineage>
</organism>
<dbReference type="RefSeq" id="XP_003101558.2">
    <property type="nucleotide sequence ID" value="XM_003101510.2"/>
</dbReference>
<reference evidence="1" key="1">
    <citation type="submission" date="2007-07" db="EMBL/GenBank/DDBJ databases">
        <title>PCAP assembly of the Caenorhabditis remanei genome.</title>
        <authorList>
            <consortium name="The Caenorhabditis remanei Sequencing Consortium"/>
            <person name="Wilson R.K."/>
        </authorList>
    </citation>
    <scope>NUCLEOTIDE SEQUENCE [LARGE SCALE GENOMIC DNA]</scope>
    <source>
        <strain evidence="1">PB4641</strain>
    </source>
</reference>
<evidence type="ECO:0000313" key="2">
    <source>
        <dbReference type="Proteomes" id="UP000008281"/>
    </source>
</evidence>
<dbReference type="EMBL" id="DS268466">
    <property type="protein sequence ID" value="EFP06965.1"/>
    <property type="molecule type" value="Genomic_DNA"/>
</dbReference>
<protein>
    <submittedName>
        <fullName evidence="1">Uncharacterized protein</fullName>
    </submittedName>
</protein>
<evidence type="ECO:0000313" key="1">
    <source>
        <dbReference type="EMBL" id="EFP06965.1"/>
    </source>
</evidence>
<dbReference type="InParanoid" id="E3MQM2"/>
<dbReference type="InterPro" id="IPR021942">
    <property type="entry name" value="DUF3557"/>
</dbReference>
<proteinExistence type="predicted"/>
<dbReference type="STRING" id="31234.E3MQM2"/>